<organism evidence="1 2">
    <name type="scientific">Paenibacillus woosongensis</name>
    <dbReference type="NCBI Taxonomy" id="307580"/>
    <lineage>
        <taxon>Bacteria</taxon>
        <taxon>Bacillati</taxon>
        <taxon>Bacillota</taxon>
        <taxon>Bacilli</taxon>
        <taxon>Bacillales</taxon>
        <taxon>Paenibacillaceae</taxon>
        <taxon>Paenibacillus</taxon>
    </lineage>
</organism>
<sequence length="76" mass="8492">MWLTKGASPQSCPQLPEGYAAGGAIAILQAEHTMLSWNMGIKQMAIRTGNQAKRLRRSIKRLLRLEDKPKTTKQQS</sequence>
<name>A0A7X3CNU8_9BACL</name>
<reference evidence="1 2" key="1">
    <citation type="submission" date="2019-11" db="EMBL/GenBank/DDBJ databases">
        <title>Draft genome sequences of five Paenibacillus species of dairy origin.</title>
        <authorList>
            <person name="Olajide A.M."/>
            <person name="Chen S."/>
            <person name="Lapointe G."/>
        </authorList>
    </citation>
    <scope>NUCLEOTIDE SEQUENCE [LARGE SCALE GENOMIC DNA]</scope>
    <source>
        <strain evidence="1 2">12CR55</strain>
    </source>
</reference>
<proteinExistence type="predicted"/>
<dbReference type="Proteomes" id="UP000447876">
    <property type="component" value="Unassembled WGS sequence"/>
</dbReference>
<accession>A0A7X3CNU8</accession>
<comment type="caution">
    <text evidence="1">The sequence shown here is derived from an EMBL/GenBank/DDBJ whole genome shotgun (WGS) entry which is preliminary data.</text>
</comment>
<dbReference type="RefSeq" id="WP_155610696.1">
    <property type="nucleotide sequence ID" value="NZ_WNZW01000002.1"/>
</dbReference>
<gene>
    <name evidence="1" type="ORF">GNP95_10155</name>
</gene>
<dbReference type="AlphaFoldDB" id="A0A7X3CNU8"/>
<evidence type="ECO:0000313" key="2">
    <source>
        <dbReference type="Proteomes" id="UP000447876"/>
    </source>
</evidence>
<protein>
    <submittedName>
        <fullName evidence="1">Uncharacterized protein</fullName>
    </submittedName>
</protein>
<evidence type="ECO:0000313" key="1">
    <source>
        <dbReference type="EMBL" id="MUG45360.1"/>
    </source>
</evidence>
<dbReference type="EMBL" id="WNZW01000002">
    <property type="protein sequence ID" value="MUG45360.1"/>
    <property type="molecule type" value="Genomic_DNA"/>
</dbReference>
<dbReference type="OrthoDB" id="9908505at2"/>